<name>A0A174D3P7_9FIRM</name>
<dbReference type="EMBL" id="CYZP01000017">
    <property type="protein sequence ID" value="CUO18670.1"/>
    <property type="molecule type" value="Genomic_DNA"/>
</dbReference>
<accession>A0A174D3P7</accession>
<dbReference type="Proteomes" id="UP000095645">
    <property type="component" value="Unassembled WGS sequence"/>
</dbReference>
<evidence type="ECO:0000313" key="1">
    <source>
        <dbReference type="EMBL" id="CUO18670.1"/>
    </source>
</evidence>
<proteinExistence type="predicted"/>
<dbReference type="AlphaFoldDB" id="A0A174D3P7"/>
<organism evidence="1 2">
    <name type="scientific">Blautia obeum</name>
    <dbReference type="NCBI Taxonomy" id="40520"/>
    <lineage>
        <taxon>Bacteria</taxon>
        <taxon>Bacillati</taxon>
        <taxon>Bacillota</taxon>
        <taxon>Clostridia</taxon>
        <taxon>Lachnospirales</taxon>
        <taxon>Lachnospiraceae</taxon>
        <taxon>Blautia</taxon>
    </lineage>
</organism>
<gene>
    <name evidence="1" type="ORF">ERS852476_02123</name>
</gene>
<sequence length="210" mass="24779">MKSRLPAFLSKDKICIICEGDEEYDYLNRLKELRVWNEQYEVFLDNADGNGNIPARYQDRYQNGSFEVVLVFCDTEKKPYEQYEDIKRKINVFHGIDNAAEEVLIYGNPCTMQIILEHWTDVRLKSPAKKVNASVIKEFTGVENYKGRADQRKEIMKHITVENYQDMYTRICKMQNDDTVIGSSNFDKLVKYLSSDDDWWISEINKKLEE</sequence>
<evidence type="ECO:0000313" key="2">
    <source>
        <dbReference type="Proteomes" id="UP000095645"/>
    </source>
</evidence>
<evidence type="ECO:0008006" key="3">
    <source>
        <dbReference type="Google" id="ProtNLM"/>
    </source>
</evidence>
<dbReference type="RefSeq" id="WP_023923220.1">
    <property type="nucleotide sequence ID" value="NZ_CYZP01000017.1"/>
</dbReference>
<protein>
    <recommendedName>
        <fullName evidence="3">RloB domain-containing protein</fullName>
    </recommendedName>
</protein>
<reference evidence="1 2" key="1">
    <citation type="submission" date="2015-09" db="EMBL/GenBank/DDBJ databases">
        <authorList>
            <consortium name="Pathogen Informatics"/>
        </authorList>
    </citation>
    <scope>NUCLEOTIDE SEQUENCE [LARGE SCALE GENOMIC DNA]</scope>
    <source>
        <strain evidence="1 2">2789STDY5834861</strain>
    </source>
</reference>